<dbReference type="PATRIC" id="fig|595434.4.peg.22"/>
<comment type="caution">
    <text evidence="2">The sequence shown here is derived from an EMBL/GenBank/DDBJ whole genome shotgun (WGS) entry which is preliminary data.</text>
</comment>
<dbReference type="InterPro" id="IPR015915">
    <property type="entry name" value="Kelch-typ_b-propeller"/>
</dbReference>
<dbReference type="STRING" id="595434.RISK_000022"/>
<dbReference type="Proteomes" id="UP000036367">
    <property type="component" value="Unassembled WGS sequence"/>
</dbReference>
<evidence type="ECO:0000313" key="3">
    <source>
        <dbReference type="Proteomes" id="UP000036367"/>
    </source>
</evidence>
<accession>A0A0J1BN04</accession>
<dbReference type="EMBL" id="LECT01000001">
    <property type="protein sequence ID" value="KLU07843.1"/>
    <property type="molecule type" value="Genomic_DNA"/>
</dbReference>
<dbReference type="AlphaFoldDB" id="A0A0J1BN04"/>
<evidence type="ECO:0000313" key="2">
    <source>
        <dbReference type="EMBL" id="KLU07843.1"/>
    </source>
</evidence>
<gene>
    <name evidence="2" type="ORF">RISK_000022</name>
</gene>
<organism evidence="2 3">
    <name type="scientific">Rhodopirellula islandica</name>
    <dbReference type="NCBI Taxonomy" id="595434"/>
    <lineage>
        <taxon>Bacteria</taxon>
        <taxon>Pseudomonadati</taxon>
        <taxon>Planctomycetota</taxon>
        <taxon>Planctomycetia</taxon>
        <taxon>Pirellulales</taxon>
        <taxon>Pirellulaceae</taxon>
        <taxon>Rhodopirellula</taxon>
    </lineage>
</organism>
<name>A0A0J1BN04_RHOIS</name>
<sequence length="284" mass="31420">MDIPMTCHQLTPRTVFFTSLLLLSSLTLRGSLIAQDQLKVNSRDGFPTESFQVSCEGTYPHHLQGVCIGGTSIYWSFTTTLVKTDQQGKLLKKIPVANHHGDLCFRDGKIYVAVNLGKFNDPNGNADSWVYVYDAESLDELARHETQEVFHGAGGIGHHNGHFYVVGGLPDSLGENYVYEYDDQFHFVKKHVIASGHTHLGIQTATFAHDRWWFGCYGSPAITLVTDADFQMKGRHELNCSLGIEGLADGRLLVASGRCDKEKGCSGKLQPARPSESKGFQIQE</sequence>
<keyword evidence="3" id="KW-1185">Reference proteome</keyword>
<dbReference type="InterPro" id="IPR011047">
    <property type="entry name" value="Quinoprotein_ADH-like_sf"/>
</dbReference>
<dbReference type="SUPFAM" id="SSF50998">
    <property type="entry name" value="Quinoprotein alcohol dehydrogenase-like"/>
    <property type="match status" value="1"/>
</dbReference>
<proteinExistence type="predicted"/>
<keyword evidence="2" id="KW-0472">Membrane</keyword>
<feature type="region of interest" description="Disordered" evidence="1">
    <location>
        <begin position="264"/>
        <end position="284"/>
    </location>
</feature>
<evidence type="ECO:0000256" key="1">
    <source>
        <dbReference type="SAM" id="MobiDB-lite"/>
    </source>
</evidence>
<protein>
    <submittedName>
        <fullName evidence="2">Signal peptide and transmembrane protein</fullName>
    </submittedName>
</protein>
<keyword evidence="2" id="KW-0812">Transmembrane</keyword>
<dbReference type="Gene3D" id="2.120.10.80">
    <property type="entry name" value="Kelch-type beta propeller"/>
    <property type="match status" value="1"/>
</dbReference>
<dbReference type="RefSeq" id="WP_236695895.1">
    <property type="nucleotide sequence ID" value="NZ_LECT01000001.1"/>
</dbReference>
<reference evidence="2" key="1">
    <citation type="submission" date="2015-05" db="EMBL/GenBank/DDBJ databases">
        <title>Permanent draft genome of Rhodopirellula islandicus K833.</title>
        <authorList>
            <person name="Kizina J."/>
            <person name="Richter M."/>
            <person name="Glockner F.O."/>
            <person name="Harder J."/>
        </authorList>
    </citation>
    <scope>NUCLEOTIDE SEQUENCE [LARGE SCALE GENOMIC DNA]</scope>
    <source>
        <strain evidence="2">K833</strain>
    </source>
</reference>